<evidence type="ECO:0000313" key="6">
    <source>
        <dbReference type="EMBL" id="KAG6466193.1"/>
    </source>
</evidence>
<keyword evidence="2" id="KW-0677">Repeat</keyword>
<dbReference type="Proteomes" id="UP000734854">
    <property type="component" value="Unassembled WGS sequence"/>
</dbReference>
<feature type="compositionally biased region" description="Low complexity" evidence="4">
    <location>
        <begin position="1"/>
        <end position="23"/>
    </location>
</feature>
<keyword evidence="7" id="KW-1185">Reference proteome</keyword>
<dbReference type="PANTHER" id="PTHR45942">
    <property type="entry name" value="PROTEIN PHOSPATASE 3 REGULATORY SUBUNIT B ALPHA ISOFORM TYPE 1"/>
    <property type="match status" value="1"/>
</dbReference>
<dbReference type="SMART" id="SM00054">
    <property type="entry name" value="EFh"/>
    <property type="match status" value="3"/>
</dbReference>
<dbReference type="AlphaFoldDB" id="A0A8J5B8B8"/>
<comment type="caution">
    <text evidence="6">The sequence shown here is derived from an EMBL/GenBank/DDBJ whole genome shotgun (WGS) entry which is preliminary data.</text>
</comment>
<evidence type="ECO:0000259" key="5">
    <source>
        <dbReference type="PROSITE" id="PS50222"/>
    </source>
</evidence>
<dbReference type="SUPFAM" id="SSF47473">
    <property type="entry name" value="EF-hand"/>
    <property type="match status" value="1"/>
</dbReference>
<dbReference type="GO" id="GO:0005509">
    <property type="term" value="F:calcium ion binding"/>
    <property type="evidence" value="ECO:0007669"/>
    <property type="project" value="InterPro"/>
</dbReference>
<dbReference type="CDD" id="cd00051">
    <property type="entry name" value="EFh"/>
    <property type="match status" value="1"/>
</dbReference>
<name>A0A8J5B8B8_ZINOF</name>
<evidence type="ECO:0000256" key="2">
    <source>
        <dbReference type="ARBA" id="ARBA00022737"/>
    </source>
</evidence>
<dbReference type="PROSITE" id="PS50222">
    <property type="entry name" value="EF_HAND_2"/>
    <property type="match status" value="2"/>
</dbReference>
<proteinExistence type="predicted"/>
<dbReference type="EMBL" id="JACMSC010000189">
    <property type="protein sequence ID" value="KAG6466193.1"/>
    <property type="molecule type" value="Genomic_DNA"/>
</dbReference>
<accession>A0A8J5B8B8</accession>
<reference evidence="6 7" key="1">
    <citation type="submission" date="2020-08" db="EMBL/GenBank/DDBJ databases">
        <title>Plant Genome Project.</title>
        <authorList>
            <person name="Zhang R.-G."/>
        </authorList>
    </citation>
    <scope>NUCLEOTIDE SEQUENCE [LARGE SCALE GENOMIC DNA]</scope>
    <source>
        <tissue evidence="6">Rhizome</tissue>
    </source>
</reference>
<keyword evidence="3" id="KW-0106">Calcium</keyword>
<dbReference type="InterPro" id="IPR018247">
    <property type="entry name" value="EF_Hand_1_Ca_BS"/>
</dbReference>
<organism evidence="6 7">
    <name type="scientific">Zingiber officinale</name>
    <name type="common">Ginger</name>
    <name type="synonym">Amomum zingiber</name>
    <dbReference type="NCBI Taxonomy" id="94328"/>
    <lineage>
        <taxon>Eukaryota</taxon>
        <taxon>Viridiplantae</taxon>
        <taxon>Streptophyta</taxon>
        <taxon>Embryophyta</taxon>
        <taxon>Tracheophyta</taxon>
        <taxon>Spermatophyta</taxon>
        <taxon>Magnoliopsida</taxon>
        <taxon>Liliopsida</taxon>
        <taxon>Zingiberales</taxon>
        <taxon>Zingiberaceae</taxon>
        <taxon>Zingiber</taxon>
    </lineage>
</organism>
<dbReference type="Gene3D" id="1.10.238.10">
    <property type="entry name" value="EF-hand"/>
    <property type="match status" value="1"/>
</dbReference>
<dbReference type="FunFam" id="1.10.238.10:FF:000158">
    <property type="entry name" value="Calcium-dependent protein kinase 28"/>
    <property type="match status" value="1"/>
</dbReference>
<evidence type="ECO:0000256" key="4">
    <source>
        <dbReference type="SAM" id="MobiDB-lite"/>
    </source>
</evidence>
<gene>
    <name evidence="6" type="ORF">ZIOFF_076016</name>
</gene>
<dbReference type="Pfam" id="PF13202">
    <property type="entry name" value="EF-hand_5"/>
    <property type="match status" value="1"/>
</dbReference>
<evidence type="ECO:0000256" key="1">
    <source>
        <dbReference type="ARBA" id="ARBA00022723"/>
    </source>
</evidence>
<feature type="domain" description="EF-hand" evidence="5">
    <location>
        <begin position="202"/>
        <end position="233"/>
    </location>
</feature>
<dbReference type="PROSITE" id="PS00018">
    <property type="entry name" value="EF_HAND_1"/>
    <property type="match status" value="2"/>
</dbReference>
<keyword evidence="1" id="KW-0479">Metal-binding</keyword>
<dbReference type="Pfam" id="PF13499">
    <property type="entry name" value="EF-hand_7"/>
    <property type="match status" value="1"/>
</dbReference>
<evidence type="ECO:0000256" key="3">
    <source>
        <dbReference type="ARBA" id="ARBA00022837"/>
    </source>
</evidence>
<feature type="region of interest" description="Disordered" evidence="4">
    <location>
        <begin position="1"/>
        <end position="65"/>
    </location>
</feature>
<feature type="domain" description="EF-hand" evidence="5">
    <location>
        <begin position="120"/>
        <end position="155"/>
    </location>
</feature>
<sequence length="267" mass="29990">MKNASSPKPSSTPPSLASSATPPEGARTLLRRATQAQLQGIHIHSERSRRGGPNSTANDKVDDDGKSIADEETLHKHHEKIDDLEASLIGYEAKETSDETEETMVHMAYSEAIASTLDEEELADLKDQFQVIDVDKSGLISFEEMKQALAKDVPWRLRGPRVPEILQAIDSNTDGLVDLREFVAATLHVHQMEQDSDKWHVRCKTAFDKFDMEGDGYITPEELRMCPFRYFEGERRYSGTPAKQLGYGLLKKQQLHAIWHCIRTSGV</sequence>
<evidence type="ECO:0000313" key="7">
    <source>
        <dbReference type="Proteomes" id="UP000734854"/>
    </source>
</evidence>
<protein>
    <recommendedName>
        <fullName evidence="5">EF-hand domain-containing protein</fullName>
    </recommendedName>
</protein>
<dbReference type="InterPro" id="IPR011992">
    <property type="entry name" value="EF-hand-dom_pair"/>
</dbReference>
<dbReference type="InterPro" id="IPR002048">
    <property type="entry name" value="EF_hand_dom"/>
</dbReference>